<dbReference type="AlphaFoldDB" id="L8EC90"/>
<dbReference type="ChiTaRS" id="CSNK1E">
    <property type="organism name" value="human"/>
</dbReference>
<reference evidence="2" key="1">
    <citation type="journal article" date="2013" name="PLoS ONE">
        <title>Direct detection of alternative open reading frames translation products in human significantly expands the proteome.</title>
        <authorList>
            <person name="Vanderperre B."/>
            <person name="Lucier J.-F."/>
            <person name="Motard J."/>
            <person name="Tremblay G."/>
            <person name="Vanderperre S."/>
            <person name="Wisztorski M."/>
            <person name="Salzet M."/>
            <person name="Boisvert F.-M."/>
            <person name="Roucou X."/>
        </authorList>
    </citation>
    <scope>NUCLEOTIDE SEQUENCE</scope>
</reference>
<proteinExistence type="predicted"/>
<organism evidence="2">
    <name type="scientific">Homo sapiens</name>
    <name type="common">Human</name>
    <dbReference type="NCBI Taxonomy" id="9606"/>
    <lineage>
        <taxon>Eukaryota</taxon>
        <taxon>Metazoa</taxon>
        <taxon>Chordata</taxon>
        <taxon>Craniata</taxon>
        <taxon>Vertebrata</taxon>
        <taxon>Euteleostomi</taxon>
        <taxon>Mammalia</taxon>
        <taxon>Eutheria</taxon>
        <taxon>Euarchontoglires</taxon>
        <taxon>Primates</taxon>
        <taxon>Haplorrhini</taxon>
        <taxon>Catarrhini</taxon>
        <taxon>Hominidae</taxon>
        <taxon>Homo</taxon>
    </lineage>
</organism>
<accession>L8EC90</accession>
<feature type="compositionally biased region" description="Pro residues" evidence="1">
    <location>
        <begin position="42"/>
        <end position="51"/>
    </location>
</feature>
<sequence>MWTGSGENTNARRGWGSYGGPRPEPCPLAHPRGPLPTGSAVPPSPWLPRQPPASSRLAILLPERSRGSTGRGR</sequence>
<feature type="region of interest" description="Disordered" evidence="1">
    <location>
        <begin position="1"/>
        <end position="73"/>
    </location>
</feature>
<gene>
    <name evidence="2" type="primary">CSNK1E</name>
</gene>
<dbReference type="OrthoDB" id="5800476at2759"/>
<protein>
    <submittedName>
        <fullName evidence="2">Alternative protein CSNK1E</fullName>
    </submittedName>
</protein>
<evidence type="ECO:0000313" key="2">
    <source>
        <dbReference type="EMBL" id="CCQ43152.1"/>
    </source>
</evidence>
<dbReference type="EMBL" id="HF583655">
    <property type="protein sequence ID" value="CCQ43152.1"/>
    <property type="molecule type" value="Genomic_DNA"/>
</dbReference>
<feature type="compositionally biased region" description="Polar residues" evidence="1">
    <location>
        <begin position="1"/>
        <end position="11"/>
    </location>
</feature>
<evidence type="ECO:0000256" key="1">
    <source>
        <dbReference type="SAM" id="MobiDB-lite"/>
    </source>
</evidence>
<name>L8EC90_HUMAN</name>